<evidence type="ECO:0000313" key="5">
    <source>
        <dbReference type="Proteomes" id="UP000005220"/>
    </source>
</evidence>
<dbReference type="PANTHER" id="PTHR24070">
    <property type="entry name" value="RAS, DI-RAS, AND RHEB FAMILY MEMBERS OF SMALL GTPASE SUPERFAMILY"/>
    <property type="match status" value="1"/>
</dbReference>
<organism evidence="4 5">
    <name type="scientific">Kazachstania africana (strain ATCC 22294 / BCRC 22015 / CBS 2517 / CECT 1963 / NBRC 1671 / NRRL Y-8276)</name>
    <name type="common">Yeast</name>
    <name type="synonym">Kluyveromyces africanus</name>
    <dbReference type="NCBI Taxonomy" id="1071382"/>
    <lineage>
        <taxon>Eukaryota</taxon>
        <taxon>Fungi</taxon>
        <taxon>Dikarya</taxon>
        <taxon>Ascomycota</taxon>
        <taxon>Saccharomycotina</taxon>
        <taxon>Saccharomycetes</taxon>
        <taxon>Saccharomycetales</taxon>
        <taxon>Saccharomycetaceae</taxon>
        <taxon>Kazachstania</taxon>
    </lineage>
</organism>
<feature type="region of interest" description="Disordered" evidence="3">
    <location>
        <begin position="239"/>
        <end position="343"/>
    </location>
</feature>
<dbReference type="GO" id="GO:0007165">
    <property type="term" value="P:signal transduction"/>
    <property type="evidence" value="ECO:0007669"/>
    <property type="project" value="InterPro"/>
</dbReference>
<feature type="compositionally biased region" description="Polar residues" evidence="3">
    <location>
        <begin position="327"/>
        <end position="343"/>
    </location>
</feature>
<dbReference type="GO" id="GO:0005525">
    <property type="term" value="F:GTP binding"/>
    <property type="evidence" value="ECO:0007669"/>
    <property type="project" value="UniProtKB-KW"/>
</dbReference>
<dbReference type="SMART" id="SM00174">
    <property type="entry name" value="RHO"/>
    <property type="match status" value="1"/>
</dbReference>
<dbReference type="Pfam" id="PF00071">
    <property type="entry name" value="Ras"/>
    <property type="match status" value="1"/>
</dbReference>
<dbReference type="SMART" id="SM00173">
    <property type="entry name" value="RAS"/>
    <property type="match status" value="1"/>
</dbReference>
<dbReference type="InterPro" id="IPR020849">
    <property type="entry name" value="Small_GTPase_Ras-type"/>
</dbReference>
<dbReference type="GeneID" id="13882907"/>
<keyword evidence="1" id="KW-0547">Nucleotide-binding</keyword>
<dbReference type="eggNOG" id="KOG0093">
    <property type="taxonomic scope" value="Eukaryota"/>
</dbReference>
<dbReference type="InterPro" id="IPR027417">
    <property type="entry name" value="P-loop_NTPase"/>
</dbReference>
<feature type="compositionally biased region" description="Low complexity" evidence="3">
    <location>
        <begin position="255"/>
        <end position="270"/>
    </location>
</feature>
<dbReference type="STRING" id="1071382.H2AVC8"/>
<dbReference type="Gene3D" id="3.40.50.300">
    <property type="entry name" value="P-loop containing nucleotide triphosphate hydrolases"/>
    <property type="match status" value="1"/>
</dbReference>
<dbReference type="KEGG" id="kaf:KAFR_0E01740"/>
<feature type="compositionally biased region" description="Polar residues" evidence="3">
    <location>
        <begin position="292"/>
        <end position="316"/>
    </location>
</feature>
<proteinExistence type="predicted"/>
<dbReference type="GO" id="GO:0003924">
    <property type="term" value="F:GTPase activity"/>
    <property type="evidence" value="ECO:0007669"/>
    <property type="project" value="InterPro"/>
</dbReference>
<evidence type="ECO:0000313" key="4">
    <source>
        <dbReference type="EMBL" id="CCF58328.1"/>
    </source>
</evidence>
<dbReference type="HOGENOM" id="CLU_069657_0_0_1"/>
<dbReference type="PROSITE" id="PS51419">
    <property type="entry name" value="RAB"/>
    <property type="match status" value="1"/>
</dbReference>
<reference evidence="4 5" key="1">
    <citation type="journal article" date="2011" name="Proc. Natl. Acad. Sci. U.S.A.">
        <title>Evolutionary erosion of yeast sex chromosomes by mating-type switching accidents.</title>
        <authorList>
            <person name="Gordon J.L."/>
            <person name="Armisen D."/>
            <person name="Proux-Wera E."/>
            <person name="Oheigeartaigh S.S."/>
            <person name="Byrne K.P."/>
            <person name="Wolfe K.H."/>
        </authorList>
    </citation>
    <scope>NUCLEOTIDE SEQUENCE [LARGE SCALE GENOMIC DNA]</scope>
    <source>
        <strain evidence="5">ATCC 22294 / BCRC 22015 / CBS 2517 / CECT 1963 / NBRC 1671 / NRRL Y-8276</strain>
    </source>
</reference>
<evidence type="ECO:0000256" key="1">
    <source>
        <dbReference type="ARBA" id="ARBA00022741"/>
    </source>
</evidence>
<dbReference type="AlphaFoldDB" id="H2AVC8"/>
<sequence length="343" mass="39555">MSGILLYEMNHNQYPRCFDLKASRIMVMGDSLSGKTSLILRYVNGSYSEIQQGAYFEDIYSKHINFQALLNYLPQCRPTSASQELRQYLSTCHNDHNIYTKRSPTIDVQILDAAPFEIADFSDLRNEQILQSDAFILCYDPTNRESFLNLRTYQRRIERVRGLDCGIPIIIVSTKSDLLSETKISNDEVFELLSRYELSSEDDFFEISSKDNFNIRELFFDLLIRIEKDKFNQREKITLEQDGLDNSNEKESENPRNPAASRASSTTASSKVTMEDRSSENAEKLSSREKTSTYNPKRTITNSSTRKNMKTGTNSRNLKRDKPQYLENKSTPKQSNANCCTIF</sequence>
<dbReference type="GO" id="GO:0016020">
    <property type="term" value="C:membrane"/>
    <property type="evidence" value="ECO:0007669"/>
    <property type="project" value="InterPro"/>
</dbReference>
<protein>
    <submittedName>
        <fullName evidence="4">Uncharacterized protein</fullName>
    </submittedName>
</protein>
<evidence type="ECO:0000256" key="3">
    <source>
        <dbReference type="SAM" id="MobiDB-lite"/>
    </source>
</evidence>
<dbReference type="PROSITE" id="PS51421">
    <property type="entry name" value="RAS"/>
    <property type="match status" value="1"/>
</dbReference>
<dbReference type="InParanoid" id="H2AVC8"/>
<dbReference type="EMBL" id="HE650825">
    <property type="protein sequence ID" value="CCF58328.1"/>
    <property type="molecule type" value="Genomic_DNA"/>
</dbReference>
<gene>
    <name evidence="4" type="primary">KAFR0E01740</name>
    <name evidence="4" type="ORF">KAFR_0E01740</name>
</gene>
<keyword evidence="5" id="KW-1185">Reference proteome</keyword>
<dbReference type="FunCoup" id="H2AVC8">
    <property type="interactions" value="151"/>
</dbReference>
<dbReference type="InterPro" id="IPR001806">
    <property type="entry name" value="Small_GTPase"/>
</dbReference>
<dbReference type="PRINTS" id="PR00449">
    <property type="entry name" value="RASTRNSFRMNG"/>
</dbReference>
<dbReference type="RefSeq" id="XP_003957463.1">
    <property type="nucleotide sequence ID" value="XM_003957414.1"/>
</dbReference>
<name>H2AVC8_KAZAF</name>
<dbReference type="OrthoDB" id="25896at2759"/>
<keyword evidence="2" id="KW-0342">GTP-binding</keyword>
<dbReference type="Proteomes" id="UP000005220">
    <property type="component" value="Chromosome 5"/>
</dbReference>
<feature type="compositionally biased region" description="Basic and acidic residues" evidence="3">
    <location>
        <begin position="273"/>
        <end position="291"/>
    </location>
</feature>
<accession>H2AVC8</accession>
<dbReference type="SMART" id="SM00175">
    <property type="entry name" value="RAB"/>
    <property type="match status" value="1"/>
</dbReference>
<dbReference type="SUPFAM" id="SSF52540">
    <property type="entry name" value="P-loop containing nucleoside triphosphate hydrolases"/>
    <property type="match status" value="1"/>
</dbReference>
<evidence type="ECO:0000256" key="2">
    <source>
        <dbReference type="ARBA" id="ARBA00023134"/>
    </source>
</evidence>